<dbReference type="RefSeq" id="WP_268115854.1">
    <property type="nucleotide sequence ID" value="NZ_CP113524.1"/>
</dbReference>
<keyword evidence="3" id="KW-0645">Protease</keyword>
<dbReference type="Proteomes" id="UP001163115">
    <property type="component" value="Chromosome"/>
</dbReference>
<sequence>MERLSIVFTNYIMKKGVIPKENYDIYLYGFQSFLELFLNFICSVIIAVVLHMEIECLLFFLFFIPLRSFNGGLHLESYYSCLVFSCMTMTTILFLVKYIHLSAPVSFILFLVLLTAIKLTGSYNHPNRPVDEEENQEFVRKTNLTFLLSFLAALGFLMLQWDRYLLLLALTYLLVFITLVISKFNRKTK</sequence>
<keyword evidence="5" id="KW-0378">Hydrolase</keyword>
<protein>
    <submittedName>
        <fullName evidence="9">Accessory gene regulator B family protein</fullName>
    </submittedName>
</protein>
<reference evidence="9" key="1">
    <citation type="submission" date="2022-11" db="EMBL/GenBank/DDBJ databases">
        <title>Lacrimispora xylanolytica sy1, complete genome.</title>
        <authorList>
            <person name="Choi S."/>
        </authorList>
    </citation>
    <scope>NUCLEOTIDE SEQUENCE</scope>
    <source>
        <strain evidence="9">Sy1</strain>
    </source>
</reference>
<dbReference type="SMART" id="SM00793">
    <property type="entry name" value="AgrB"/>
    <property type="match status" value="1"/>
</dbReference>
<keyword evidence="4 8" id="KW-0812">Transmembrane</keyword>
<evidence type="ECO:0000256" key="7">
    <source>
        <dbReference type="ARBA" id="ARBA00023136"/>
    </source>
</evidence>
<feature type="transmembrane region" description="Helical" evidence="8">
    <location>
        <begin position="78"/>
        <end position="96"/>
    </location>
</feature>
<organism evidence="9 10">
    <name type="scientific">Lacrimispora xylanolytica</name>
    <dbReference type="NCBI Taxonomy" id="29375"/>
    <lineage>
        <taxon>Bacteria</taxon>
        <taxon>Bacillati</taxon>
        <taxon>Bacillota</taxon>
        <taxon>Clostridia</taxon>
        <taxon>Lachnospirales</taxon>
        <taxon>Lachnospiraceae</taxon>
        <taxon>Lacrimispora</taxon>
    </lineage>
</organism>
<feature type="transmembrane region" description="Helical" evidence="8">
    <location>
        <begin position="36"/>
        <end position="66"/>
    </location>
</feature>
<evidence type="ECO:0000256" key="5">
    <source>
        <dbReference type="ARBA" id="ARBA00022801"/>
    </source>
</evidence>
<evidence type="ECO:0000256" key="8">
    <source>
        <dbReference type="SAM" id="Phobius"/>
    </source>
</evidence>
<name>A0ABY7ADV9_9FIRM</name>
<keyword evidence="10" id="KW-1185">Reference proteome</keyword>
<gene>
    <name evidence="9" type="ORF">OW255_05225</name>
</gene>
<feature type="transmembrane region" description="Helical" evidence="8">
    <location>
        <begin position="165"/>
        <end position="184"/>
    </location>
</feature>
<evidence type="ECO:0000256" key="2">
    <source>
        <dbReference type="ARBA" id="ARBA00022654"/>
    </source>
</evidence>
<dbReference type="InterPro" id="IPR006741">
    <property type="entry name" value="AgrB"/>
</dbReference>
<keyword evidence="7 8" id="KW-0472">Membrane</keyword>
<dbReference type="EMBL" id="CP113524">
    <property type="protein sequence ID" value="WAJ24909.1"/>
    <property type="molecule type" value="Genomic_DNA"/>
</dbReference>
<keyword evidence="1" id="KW-1003">Cell membrane</keyword>
<proteinExistence type="predicted"/>
<feature type="transmembrane region" description="Helical" evidence="8">
    <location>
        <begin position="142"/>
        <end position="159"/>
    </location>
</feature>
<keyword evidence="2" id="KW-0673">Quorum sensing</keyword>
<accession>A0ABY7ADV9</accession>
<keyword evidence="6 8" id="KW-1133">Transmembrane helix</keyword>
<evidence type="ECO:0000256" key="6">
    <source>
        <dbReference type="ARBA" id="ARBA00022989"/>
    </source>
</evidence>
<feature type="transmembrane region" description="Helical" evidence="8">
    <location>
        <begin position="102"/>
        <end position="121"/>
    </location>
</feature>
<evidence type="ECO:0000256" key="1">
    <source>
        <dbReference type="ARBA" id="ARBA00022475"/>
    </source>
</evidence>
<evidence type="ECO:0000313" key="10">
    <source>
        <dbReference type="Proteomes" id="UP001163115"/>
    </source>
</evidence>
<dbReference type="Pfam" id="PF04647">
    <property type="entry name" value="AgrB"/>
    <property type="match status" value="1"/>
</dbReference>
<evidence type="ECO:0000313" key="9">
    <source>
        <dbReference type="EMBL" id="WAJ24909.1"/>
    </source>
</evidence>
<evidence type="ECO:0000256" key="4">
    <source>
        <dbReference type="ARBA" id="ARBA00022692"/>
    </source>
</evidence>
<evidence type="ECO:0000256" key="3">
    <source>
        <dbReference type="ARBA" id="ARBA00022670"/>
    </source>
</evidence>